<dbReference type="Proteomes" id="UP001225378">
    <property type="component" value="Chromosome"/>
</dbReference>
<feature type="chain" id="PRO_5043504393" evidence="1">
    <location>
        <begin position="30"/>
        <end position="419"/>
    </location>
</feature>
<accession>A0AAU7NTW7</accession>
<reference evidence="2 3" key="1">
    <citation type="journal article" date="2024" name="Microbiology">
        <title>Methylomarinum rosea sp. nov., a novel halophilic methanotrophic bacterium from the hypersaline Lake Elton.</title>
        <authorList>
            <person name="Suleimanov R.Z."/>
            <person name="Oshkin I.Y."/>
            <person name="Danilova O.V."/>
            <person name="Suzina N.E."/>
            <person name="Dedysh S.N."/>
        </authorList>
    </citation>
    <scope>NUCLEOTIDE SEQUENCE [LARGE SCALE GENOMIC DNA]</scope>
    <source>
        <strain evidence="2 3">Ch1-1</strain>
    </source>
</reference>
<name>A0AAU7NTW7_9GAMM</name>
<proteinExistence type="predicted"/>
<dbReference type="AlphaFoldDB" id="A0AAU7NTW7"/>
<dbReference type="GO" id="GO:0015562">
    <property type="term" value="F:efflux transmembrane transporter activity"/>
    <property type="evidence" value="ECO:0007669"/>
    <property type="project" value="InterPro"/>
</dbReference>
<dbReference type="EMBL" id="CP157743">
    <property type="protein sequence ID" value="XBS20409.1"/>
    <property type="molecule type" value="Genomic_DNA"/>
</dbReference>
<protein>
    <submittedName>
        <fullName evidence="2">TolC family protein</fullName>
    </submittedName>
</protein>
<sequence>MSLKPMINRLCPTLGLLSAALLIAWPSHAKSPLTETDLLEQVMQQASVQDWVNGRLDEAQSDIIASSHWENPTFSYAMDLPGKRDQNAFENAYMLSQKIDLSGRRGLRQSAAQQNLHAVEAGIQSRLAEFKAQTRQRFFEVLHLQRRVDVVNIWSRRLNALQAILQKREQAGDVSGYELKRVQRECATAMTRQQTEMAALQQSWEKLFALWPEGAKTLSATRTVSGELLPETPLPLEHFLTQLQQTAALRRLAKQQSALHLNAQAEERWQIPQFKLGVGAKTFDAPTYSDTGVLVNIEVPLPLWSQNNAERLRLQAQTQQAASEYQWAYQKTQGEIKGLWQALNRLLQAAANLERRGRALSNELMTIAESSYRGGEIGILALLDAYRERQAFKLERLDLAYKARLARIELDRLTAGMTP</sequence>
<dbReference type="InterPro" id="IPR010131">
    <property type="entry name" value="MdtP/NodT-like"/>
</dbReference>
<evidence type="ECO:0000256" key="1">
    <source>
        <dbReference type="SAM" id="SignalP"/>
    </source>
</evidence>
<dbReference type="PANTHER" id="PTHR30203:SF24">
    <property type="entry name" value="BLR4935 PROTEIN"/>
    <property type="match status" value="1"/>
</dbReference>
<dbReference type="Gene3D" id="1.20.1600.10">
    <property type="entry name" value="Outer membrane efflux proteins (OEP)"/>
    <property type="match status" value="1"/>
</dbReference>
<gene>
    <name evidence="2" type="ORF">Q9L42_018990</name>
</gene>
<dbReference type="RefSeq" id="WP_349431615.1">
    <property type="nucleotide sequence ID" value="NZ_CP157743.1"/>
</dbReference>
<keyword evidence="1" id="KW-0732">Signal</keyword>
<keyword evidence="3" id="KW-1185">Reference proteome</keyword>
<dbReference type="SUPFAM" id="SSF56954">
    <property type="entry name" value="Outer membrane efflux proteins (OEP)"/>
    <property type="match status" value="1"/>
</dbReference>
<feature type="signal peptide" evidence="1">
    <location>
        <begin position="1"/>
        <end position="29"/>
    </location>
</feature>
<organism evidence="2 3">
    <name type="scientific">Methylomarinum roseum</name>
    <dbReference type="NCBI Taxonomy" id="3067653"/>
    <lineage>
        <taxon>Bacteria</taxon>
        <taxon>Pseudomonadati</taxon>
        <taxon>Pseudomonadota</taxon>
        <taxon>Gammaproteobacteria</taxon>
        <taxon>Methylococcales</taxon>
        <taxon>Methylococcaceae</taxon>
        <taxon>Methylomarinum</taxon>
    </lineage>
</organism>
<dbReference type="PANTHER" id="PTHR30203">
    <property type="entry name" value="OUTER MEMBRANE CATION EFFLUX PROTEIN"/>
    <property type="match status" value="1"/>
</dbReference>
<evidence type="ECO:0000313" key="3">
    <source>
        <dbReference type="Proteomes" id="UP001225378"/>
    </source>
</evidence>
<dbReference type="KEGG" id="mech:Q9L42_018990"/>
<evidence type="ECO:0000313" key="2">
    <source>
        <dbReference type="EMBL" id="XBS20409.1"/>
    </source>
</evidence>